<dbReference type="GeneID" id="59265326"/>
<organism evidence="2 3">
    <name type="scientific">Botrytis fragariae</name>
    <dbReference type="NCBI Taxonomy" id="1964551"/>
    <lineage>
        <taxon>Eukaryota</taxon>
        <taxon>Fungi</taxon>
        <taxon>Dikarya</taxon>
        <taxon>Ascomycota</taxon>
        <taxon>Pezizomycotina</taxon>
        <taxon>Leotiomycetes</taxon>
        <taxon>Helotiales</taxon>
        <taxon>Sclerotiniaceae</taxon>
        <taxon>Botrytis</taxon>
    </lineage>
</organism>
<dbReference type="RefSeq" id="XP_037188446.1">
    <property type="nucleotide sequence ID" value="XM_037341634.1"/>
</dbReference>
<keyword evidence="3" id="KW-1185">Reference proteome</keyword>
<accession>A0A8H6AKX3</accession>
<reference evidence="2 3" key="1">
    <citation type="journal article" date="2020" name="Phytopathology">
        <title>A high-quality genome resource of Botrytis fragariae, a new and rapidly spreading fungal pathogen causing strawberry gray mold in the U.S.A.</title>
        <authorList>
            <person name="Wu Y."/>
            <person name="Saski C.A."/>
            <person name="Schnabel G."/>
            <person name="Xiao S."/>
            <person name="Hu M."/>
        </authorList>
    </citation>
    <scope>NUCLEOTIDE SEQUENCE [LARGE SCALE GENOMIC DNA]</scope>
    <source>
        <strain evidence="2 3">BVB16</strain>
    </source>
</reference>
<evidence type="ECO:0000313" key="3">
    <source>
        <dbReference type="Proteomes" id="UP000531561"/>
    </source>
</evidence>
<protein>
    <recommendedName>
        <fullName evidence="4">Secreted protein</fullName>
    </recommendedName>
</protein>
<name>A0A8H6AKX3_9HELO</name>
<proteinExistence type="predicted"/>
<feature type="chain" id="PRO_5034365302" description="Secreted protein" evidence="1">
    <location>
        <begin position="26"/>
        <end position="68"/>
    </location>
</feature>
<gene>
    <name evidence="2" type="ORF">Bfra_011306</name>
</gene>
<evidence type="ECO:0008006" key="4">
    <source>
        <dbReference type="Google" id="ProtNLM"/>
    </source>
</evidence>
<dbReference type="EMBL" id="JABFCT010000017">
    <property type="protein sequence ID" value="KAF5869497.1"/>
    <property type="molecule type" value="Genomic_DNA"/>
</dbReference>
<keyword evidence="1" id="KW-0732">Signal</keyword>
<evidence type="ECO:0000256" key="1">
    <source>
        <dbReference type="SAM" id="SignalP"/>
    </source>
</evidence>
<sequence length="68" mass="7645">MLRFKAASIVTFLLPLLQHPHITPSALFPATLPPSAFFLYPKLDISNTVVNLLRRKVSKPRFLRTAAT</sequence>
<dbReference type="AlphaFoldDB" id="A0A8H6AKX3"/>
<dbReference type="Proteomes" id="UP000531561">
    <property type="component" value="Unassembled WGS sequence"/>
</dbReference>
<comment type="caution">
    <text evidence="2">The sequence shown here is derived from an EMBL/GenBank/DDBJ whole genome shotgun (WGS) entry which is preliminary data.</text>
</comment>
<feature type="signal peptide" evidence="1">
    <location>
        <begin position="1"/>
        <end position="25"/>
    </location>
</feature>
<evidence type="ECO:0000313" key="2">
    <source>
        <dbReference type="EMBL" id="KAF5869497.1"/>
    </source>
</evidence>